<protein>
    <recommendedName>
        <fullName evidence="1">F-box domain-containing protein</fullName>
    </recommendedName>
</protein>
<evidence type="ECO:0000259" key="1">
    <source>
        <dbReference type="PROSITE" id="PS50181"/>
    </source>
</evidence>
<proteinExistence type="predicted"/>
<gene>
    <name evidence="2" type="ORF">CAEBREN_07929</name>
</gene>
<dbReference type="AlphaFoldDB" id="G0MML1"/>
<dbReference type="PROSITE" id="PS50181">
    <property type="entry name" value="FBOX"/>
    <property type="match status" value="1"/>
</dbReference>
<accession>G0MML1</accession>
<organism evidence="3">
    <name type="scientific">Caenorhabditis brenneri</name>
    <name type="common">Nematode worm</name>
    <dbReference type="NCBI Taxonomy" id="135651"/>
    <lineage>
        <taxon>Eukaryota</taxon>
        <taxon>Metazoa</taxon>
        <taxon>Ecdysozoa</taxon>
        <taxon>Nematoda</taxon>
        <taxon>Chromadorea</taxon>
        <taxon>Rhabditida</taxon>
        <taxon>Rhabditina</taxon>
        <taxon>Rhabditomorpha</taxon>
        <taxon>Rhabditoidea</taxon>
        <taxon>Rhabditidae</taxon>
        <taxon>Peloderinae</taxon>
        <taxon>Caenorhabditis</taxon>
    </lineage>
</organism>
<sequence>MPLPLLQIPYVALRYVTNHMSHVELVKISLCSRKADRTLKRCGQKELSYFNIDKYSLNNLEHLELSLMEAGRAEGGISTARHVNLCVGFRDSVEITVTYGRSYIYSFKIECLNKLDQFAGIQKSLTLKDTFIPVVLTEDNKIHTFFNNRDDGLNFLLRCFNEKFRYVTHSLDVSSYVMPDALESLRKFIHYFPLGEVFLSSVSIQSEVYVAMSEPFEVEYILSGLQKCRVSDRLQRDTSSDYLNVFVKGAGDKVAMIKKLKWRSFTMDVYSDPDAVCVKDEEE</sequence>
<evidence type="ECO:0000313" key="3">
    <source>
        <dbReference type="Proteomes" id="UP000008068"/>
    </source>
</evidence>
<keyword evidence="3" id="KW-1185">Reference proteome</keyword>
<dbReference type="InterPro" id="IPR001810">
    <property type="entry name" value="F-box_dom"/>
</dbReference>
<dbReference type="Proteomes" id="UP000008068">
    <property type="component" value="Unassembled WGS sequence"/>
</dbReference>
<dbReference type="InParanoid" id="G0MML1"/>
<dbReference type="EMBL" id="GL379802">
    <property type="protein sequence ID" value="EGT37521.1"/>
    <property type="molecule type" value="Genomic_DNA"/>
</dbReference>
<feature type="domain" description="F-box" evidence="1">
    <location>
        <begin position="2"/>
        <end position="52"/>
    </location>
</feature>
<evidence type="ECO:0000313" key="2">
    <source>
        <dbReference type="EMBL" id="EGT37521.1"/>
    </source>
</evidence>
<dbReference type="HOGENOM" id="CLU_984253_0_0_1"/>
<reference evidence="3" key="1">
    <citation type="submission" date="2011-07" db="EMBL/GenBank/DDBJ databases">
        <authorList>
            <consortium name="Caenorhabditis brenneri Sequencing and Analysis Consortium"/>
            <person name="Wilson R.K."/>
        </authorList>
    </citation>
    <scope>NUCLEOTIDE SEQUENCE [LARGE SCALE GENOMIC DNA]</scope>
    <source>
        <strain evidence="3">PB2801</strain>
    </source>
</reference>
<name>G0MML1_CAEBE</name>